<gene>
    <name evidence="3" type="ORF">HG543_26215</name>
</gene>
<keyword evidence="3" id="KW-0808">Transferase</keyword>
<dbReference type="Gene3D" id="3.90.1200.10">
    <property type="match status" value="1"/>
</dbReference>
<feature type="region of interest" description="Disordered" evidence="1">
    <location>
        <begin position="1"/>
        <end position="27"/>
    </location>
</feature>
<sequence length="370" mass="41625">MQAVPSTAPAAPSSSAAPTDPSGAVRPGEELNVAAVDAWLKALVPSLQGTPEITQYSGGASNWTYRLKYANRDLILRRPPAGTKAKSAHDMGREFKVQQALKPVYPVVPTMVGLCQDPAVIGSDFYVMERIEGIIPRKHMPRGVNLDKAQTRQLCLNVIDKLVELHSVDAAAVGLTSLGKGPGYPKRQIEGWSDRYEKALTWNVLGFKYVRDWLKANTPNDVATCVIHNDWRFDNVVLDAQDPTRVIGVLDWEMATLGDPLMDLGNTLAYWVQADDSTMMKATRRQPTHLPGMLRREEVVEYYCDRMKLKPGNWTFYEVYGLFRLAVIVQQIYYRYHHKQTRNPAFKNFWLLANYLGLRCMNLIRKKGGG</sequence>
<evidence type="ECO:0000256" key="1">
    <source>
        <dbReference type="SAM" id="MobiDB-lite"/>
    </source>
</evidence>
<dbReference type="Gene3D" id="3.30.200.20">
    <property type="entry name" value="Phosphorylase Kinase, domain 1"/>
    <property type="match status" value="1"/>
</dbReference>
<evidence type="ECO:0000313" key="4">
    <source>
        <dbReference type="Proteomes" id="UP000518300"/>
    </source>
</evidence>
<dbReference type="InterPro" id="IPR052898">
    <property type="entry name" value="ACAD10-like"/>
</dbReference>
<evidence type="ECO:0000313" key="3">
    <source>
        <dbReference type="EMBL" id="NMO18327.1"/>
    </source>
</evidence>
<accession>A0A848LKM2</accession>
<reference evidence="3 4" key="1">
    <citation type="submission" date="2020-04" db="EMBL/GenBank/DDBJ databases">
        <title>Draft genome of Pyxidicoccus fallax type strain.</title>
        <authorList>
            <person name="Whitworth D.E."/>
        </authorList>
    </citation>
    <scope>NUCLEOTIDE SEQUENCE [LARGE SCALE GENOMIC DNA]</scope>
    <source>
        <strain evidence="3 4">DSM 14698</strain>
    </source>
</reference>
<name>A0A848LKM2_9BACT</name>
<dbReference type="SUPFAM" id="SSF56112">
    <property type="entry name" value="Protein kinase-like (PK-like)"/>
    <property type="match status" value="1"/>
</dbReference>
<dbReference type="InterPro" id="IPR002575">
    <property type="entry name" value="Aminoglycoside_PTrfase"/>
</dbReference>
<dbReference type="CDD" id="cd05154">
    <property type="entry name" value="ACAD10_11_N-like"/>
    <property type="match status" value="1"/>
</dbReference>
<proteinExistence type="predicted"/>
<feature type="compositionally biased region" description="Low complexity" evidence="1">
    <location>
        <begin position="1"/>
        <end position="22"/>
    </location>
</feature>
<dbReference type="PANTHER" id="PTHR47829:SF1">
    <property type="entry name" value="HAD FAMILY PHOSPHATASE"/>
    <property type="match status" value="1"/>
</dbReference>
<dbReference type="AlphaFoldDB" id="A0A848LKM2"/>
<dbReference type="GO" id="GO:0016740">
    <property type="term" value="F:transferase activity"/>
    <property type="evidence" value="ECO:0007669"/>
    <property type="project" value="UniProtKB-KW"/>
</dbReference>
<dbReference type="Pfam" id="PF01636">
    <property type="entry name" value="APH"/>
    <property type="match status" value="1"/>
</dbReference>
<dbReference type="Proteomes" id="UP000518300">
    <property type="component" value="Unassembled WGS sequence"/>
</dbReference>
<keyword evidence="4" id="KW-1185">Reference proteome</keyword>
<comment type="caution">
    <text evidence="3">The sequence shown here is derived from an EMBL/GenBank/DDBJ whole genome shotgun (WGS) entry which is preliminary data.</text>
</comment>
<dbReference type="PANTHER" id="PTHR47829">
    <property type="entry name" value="HYDROLASE, PUTATIVE (AFU_ORTHOLOGUE AFUA_1G12880)-RELATED"/>
    <property type="match status" value="1"/>
</dbReference>
<protein>
    <submittedName>
        <fullName evidence="3">Phosphotransferase family protein</fullName>
    </submittedName>
</protein>
<dbReference type="EMBL" id="JABBJJ010000132">
    <property type="protein sequence ID" value="NMO18327.1"/>
    <property type="molecule type" value="Genomic_DNA"/>
</dbReference>
<dbReference type="InterPro" id="IPR041726">
    <property type="entry name" value="ACAD10_11_N"/>
</dbReference>
<organism evidence="3 4">
    <name type="scientific">Pyxidicoccus fallax</name>
    <dbReference type="NCBI Taxonomy" id="394095"/>
    <lineage>
        <taxon>Bacteria</taxon>
        <taxon>Pseudomonadati</taxon>
        <taxon>Myxococcota</taxon>
        <taxon>Myxococcia</taxon>
        <taxon>Myxococcales</taxon>
        <taxon>Cystobacterineae</taxon>
        <taxon>Myxococcaceae</taxon>
        <taxon>Pyxidicoccus</taxon>
    </lineage>
</organism>
<feature type="domain" description="Aminoglycoside phosphotransferase" evidence="2">
    <location>
        <begin position="52"/>
        <end position="291"/>
    </location>
</feature>
<dbReference type="InterPro" id="IPR011009">
    <property type="entry name" value="Kinase-like_dom_sf"/>
</dbReference>
<evidence type="ECO:0000259" key="2">
    <source>
        <dbReference type="Pfam" id="PF01636"/>
    </source>
</evidence>